<sequence length="1221" mass="131987">MSQPPYQYGYGQYPGKPHQPQPPLQHPQQMYGFHPPPAYPPPSYNLPYDPAAAERNRDVSQNSFDYNAGHIPGLGIAGAQTASLPYGGAPGTGGWAPQPSFAAALPGIQQPVSTAIPYSALQRQSRPRDGDQARSAKLPTKPPPPAAPRSQPIANKDVEEGELSEGQFEDLYEPREPAQFSSAVRDPVKLPVSADPSRPTSAINTPTDTPEAGFYGNDEGEDEGEIPADKNPIPVAARERSGSYSPFLSPREIQTENTTPQALQGNLGGASSPFLTTGQAMNPHAASQSRTRQKNGDEPNLAVPGLHFTPQQPPPNPLNNTQVNSLVLPTTLQQVRKEAQKAILRLWGVGVKYQHYIDEGFDENVIRRLFEDLNLSISKSVSEPKPLTQDSQLRQGISSDAHLQLPPLPSTKESTSTSAPSGSGEERKDRIARLLAAKAAKGPGASAAGSALSQTKPDTVPSPRQSQNVAPAALPKQKTWGEKELLIQQKIAALQKSREAQAQKPVSDNTDSGPVQIGDTTMAGIQVIQSGVSDADGALPGPRQTLGAEAERESKRQAGSIPGLALSSALKPSHTTSQRKRPVAADFVDYSTTVGPLKRPFGLDRKEASLIIDVSDGSDDEEMDMDMESPVEDPSSTQRGASFSQRGPSIRDFPPLSNPFPQRQFSSPIPISQTPPSASANIRGQETELDLKEKAIQDMRRKIAEAEAKRKVKKSSVGSQTPNQSSRTPEFRDNEVARLPSRRVVSADLSDGPSAQLLSEATSAKLPKPSRRSTSAQQDKAERRGRIVSLDLSRIDESLEEKMNRLKQLQEEEEKLKSEIDRSLAEKKMLTEELGKIDSNSSKNGGQFNRPSSSENSESASRTGSTHVDSQVIPASGTPSGASEHGDEASDVSMDEDDSSPEPFRRSSPSQEPNQLDSSATDDKASADVVESQAPDNLGALEEDKSIETRATSNGPQDAEILQPEDCAASEPQTGALAITDTHHSDVAPAEDITIAPIECVDSTNDEDTAPMELDSAPPSTIHVNPPVGHSGTDDDSHTGRQTSVAELDQISSVAQPREDVQEIETGALKEMVDAPTQQSELTFMPYKSPLRYFHAYRFHSDYRDSVAGGLKSLTYSNRIDPKSPFCPYELDGQQCPGDCEFQHFKSIGAPDDQILLELGKADEYSGEQKSRFIQDLRELLQNFRVNKVKDFDTIARGIIEFRARFLGDSSKILHLEGVTL</sequence>
<comment type="caution">
    <text evidence="3">The sequence shown here is derived from an EMBL/GenBank/DDBJ whole genome shotgun (WGS) entry which is preliminary data.</text>
</comment>
<gene>
    <name evidence="3" type="ORF">B0T25DRAFT_35279</name>
</gene>
<reference evidence="3" key="2">
    <citation type="submission" date="2023-06" db="EMBL/GenBank/DDBJ databases">
        <authorList>
            <consortium name="Lawrence Berkeley National Laboratory"/>
            <person name="Haridas S."/>
            <person name="Hensen N."/>
            <person name="Bonometti L."/>
            <person name="Westerberg I."/>
            <person name="Brannstrom I.O."/>
            <person name="Guillou S."/>
            <person name="Cros-Aarteil S."/>
            <person name="Calhoun S."/>
            <person name="Kuo A."/>
            <person name="Mondo S."/>
            <person name="Pangilinan J."/>
            <person name="Riley R."/>
            <person name="Labutti K."/>
            <person name="Andreopoulos B."/>
            <person name="Lipzen A."/>
            <person name="Chen C."/>
            <person name="Yanf M."/>
            <person name="Daum C."/>
            <person name="Ng V."/>
            <person name="Clum A."/>
            <person name="Steindorff A."/>
            <person name="Ohm R."/>
            <person name="Martin F."/>
            <person name="Silar P."/>
            <person name="Natvig D."/>
            <person name="Lalanne C."/>
            <person name="Gautier V."/>
            <person name="Ament-Velasquez S.L."/>
            <person name="Kruys A."/>
            <person name="Hutchinson M.I."/>
            <person name="Powell A.J."/>
            <person name="Barry K."/>
            <person name="Miller A.N."/>
            <person name="Grigoriev I.V."/>
            <person name="Debuchy R."/>
            <person name="Gladieux P."/>
            <person name="Thoren M.H."/>
            <person name="Johannesson H."/>
        </authorList>
    </citation>
    <scope>NUCLEOTIDE SEQUENCE</scope>
    <source>
        <strain evidence="3">CBS 955.72</strain>
    </source>
</reference>
<name>A0AAJ0MJZ8_9PEZI</name>
<feature type="compositionally biased region" description="Acidic residues" evidence="1">
    <location>
        <begin position="889"/>
        <end position="900"/>
    </location>
</feature>
<feature type="region of interest" description="Disordered" evidence="1">
    <location>
        <begin position="495"/>
        <end position="787"/>
    </location>
</feature>
<protein>
    <recommendedName>
        <fullName evidence="2">Putative zinc-finger domain-containing protein</fullName>
    </recommendedName>
</protein>
<proteinExistence type="predicted"/>
<dbReference type="GO" id="GO:0000178">
    <property type="term" value="C:exosome (RNase complex)"/>
    <property type="evidence" value="ECO:0007669"/>
    <property type="project" value="TreeGrafter"/>
</dbReference>
<feature type="compositionally biased region" description="Polar residues" evidence="1">
    <location>
        <begin position="716"/>
        <end position="728"/>
    </location>
</feature>
<reference evidence="3" key="1">
    <citation type="journal article" date="2023" name="Mol. Phylogenet. Evol.">
        <title>Genome-scale phylogeny and comparative genomics of the fungal order Sordariales.</title>
        <authorList>
            <person name="Hensen N."/>
            <person name="Bonometti L."/>
            <person name="Westerberg I."/>
            <person name="Brannstrom I.O."/>
            <person name="Guillou S."/>
            <person name="Cros-Aarteil S."/>
            <person name="Calhoun S."/>
            <person name="Haridas S."/>
            <person name="Kuo A."/>
            <person name="Mondo S."/>
            <person name="Pangilinan J."/>
            <person name="Riley R."/>
            <person name="LaButti K."/>
            <person name="Andreopoulos B."/>
            <person name="Lipzen A."/>
            <person name="Chen C."/>
            <person name="Yan M."/>
            <person name="Daum C."/>
            <person name="Ng V."/>
            <person name="Clum A."/>
            <person name="Steindorff A."/>
            <person name="Ohm R.A."/>
            <person name="Martin F."/>
            <person name="Silar P."/>
            <person name="Natvig D.O."/>
            <person name="Lalanne C."/>
            <person name="Gautier V."/>
            <person name="Ament-Velasquez S.L."/>
            <person name="Kruys A."/>
            <person name="Hutchinson M.I."/>
            <person name="Powell A.J."/>
            <person name="Barry K."/>
            <person name="Miller A.N."/>
            <person name="Grigoriev I.V."/>
            <person name="Debuchy R."/>
            <person name="Gladieux P."/>
            <person name="Hiltunen Thoren M."/>
            <person name="Johannesson H."/>
        </authorList>
    </citation>
    <scope>NUCLEOTIDE SEQUENCE</scope>
    <source>
        <strain evidence="3">CBS 955.72</strain>
    </source>
</reference>
<feature type="domain" description="Putative zinc-finger" evidence="2">
    <location>
        <begin position="1126"/>
        <end position="1146"/>
    </location>
</feature>
<feature type="compositionally biased region" description="Basic and acidic residues" evidence="1">
    <location>
        <begin position="685"/>
        <end position="709"/>
    </location>
</feature>
<feature type="compositionally biased region" description="Polar residues" evidence="1">
    <location>
        <begin position="454"/>
        <end position="469"/>
    </location>
</feature>
<feature type="region of interest" description="Disordered" evidence="1">
    <location>
        <begin position="402"/>
        <end position="476"/>
    </location>
</feature>
<dbReference type="GO" id="GO:0005634">
    <property type="term" value="C:nucleus"/>
    <property type="evidence" value="ECO:0007669"/>
    <property type="project" value="TreeGrafter"/>
</dbReference>
<evidence type="ECO:0000313" key="3">
    <source>
        <dbReference type="EMBL" id="KAK3363289.1"/>
    </source>
</evidence>
<feature type="compositionally biased region" description="Polar residues" evidence="1">
    <location>
        <begin position="198"/>
        <end position="208"/>
    </location>
</feature>
<feature type="region of interest" description="Disordered" evidence="1">
    <location>
        <begin position="831"/>
        <end position="976"/>
    </location>
</feature>
<feature type="compositionally biased region" description="Acidic residues" evidence="1">
    <location>
        <begin position="616"/>
        <end position="631"/>
    </location>
</feature>
<feature type="compositionally biased region" description="Polar residues" evidence="1">
    <location>
        <begin position="635"/>
        <end position="647"/>
    </location>
</feature>
<dbReference type="InterPro" id="IPR039278">
    <property type="entry name" value="Red1"/>
</dbReference>
<feature type="compositionally biased region" description="Polar residues" evidence="1">
    <location>
        <begin position="411"/>
        <end position="421"/>
    </location>
</feature>
<dbReference type="AlphaFoldDB" id="A0AAJ0MJZ8"/>
<feature type="compositionally biased region" description="Low complexity" evidence="1">
    <location>
        <begin position="666"/>
        <end position="680"/>
    </location>
</feature>
<feature type="compositionally biased region" description="Polar residues" evidence="1">
    <location>
        <begin position="273"/>
        <end position="290"/>
    </location>
</feature>
<dbReference type="PANTHER" id="PTHR21563">
    <property type="entry name" value="ZINC FINGER C3H1 DOMAIN-CONTAINING PROTEIN"/>
    <property type="match status" value="1"/>
</dbReference>
<evidence type="ECO:0000256" key="1">
    <source>
        <dbReference type="SAM" id="MobiDB-lite"/>
    </source>
</evidence>
<dbReference type="Proteomes" id="UP001275084">
    <property type="component" value="Unassembled WGS sequence"/>
</dbReference>
<dbReference type="EMBL" id="JAUIQD010000001">
    <property type="protein sequence ID" value="KAK3363289.1"/>
    <property type="molecule type" value="Genomic_DNA"/>
</dbReference>
<feature type="compositionally biased region" description="Pro residues" evidence="1">
    <location>
        <begin position="34"/>
        <end position="44"/>
    </location>
</feature>
<evidence type="ECO:0000259" key="2">
    <source>
        <dbReference type="Pfam" id="PF10650"/>
    </source>
</evidence>
<feature type="compositionally biased region" description="Low complexity" evidence="1">
    <location>
        <begin position="1"/>
        <end position="16"/>
    </location>
</feature>
<keyword evidence="4" id="KW-1185">Reference proteome</keyword>
<dbReference type="Pfam" id="PF10650">
    <property type="entry name" value="zf-C3H1"/>
    <property type="match status" value="1"/>
</dbReference>
<feature type="compositionally biased region" description="Low complexity" evidence="1">
    <location>
        <begin position="433"/>
        <end position="453"/>
    </location>
</feature>
<feature type="region of interest" description="Disordered" evidence="1">
    <location>
        <begin position="1004"/>
        <end position="1042"/>
    </location>
</feature>
<feature type="region of interest" description="Disordered" evidence="1">
    <location>
        <begin position="1"/>
        <end position="316"/>
    </location>
</feature>
<organism evidence="3 4">
    <name type="scientific">Lasiosphaeria hispida</name>
    <dbReference type="NCBI Taxonomy" id="260671"/>
    <lineage>
        <taxon>Eukaryota</taxon>
        <taxon>Fungi</taxon>
        <taxon>Dikarya</taxon>
        <taxon>Ascomycota</taxon>
        <taxon>Pezizomycotina</taxon>
        <taxon>Sordariomycetes</taxon>
        <taxon>Sordariomycetidae</taxon>
        <taxon>Sordariales</taxon>
        <taxon>Lasiosphaeriaceae</taxon>
        <taxon>Lasiosphaeria</taxon>
    </lineage>
</organism>
<feature type="compositionally biased region" description="Low complexity" evidence="1">
    <location>
        <begin position="906"/>
        <end position="919"/>
    </location>
</feature>
<feature type="compositionally biased region" description="Low complexity" evidence="1">
    <location>
        <begin position="852"/>
        <end position="861"/>
    </location>
</feature>
<feature type="compositionally biased region" description="Polar residues" evidence="1">
    <location>
        <begin position="504"/>
        <end position="513"/>
    </location>
</feature>
<feature type="compositionally biased region" description="Acidic residues" evidence="1">
    <location>
        <begin position="159"/>
        <end position="171"/>
    </location>
</feature>
<feature type="compositionally biased region" description="Polar residues" evidence="1">
    <location>
        <begin position="838"/>
        <end position="851"/>
    </location>
</feature>
<feature type="compositionally biased region" description="Polar residues" evidence="1">
    <location>
        <begin position="255"/>
        <end position="264"/>
    </location>
</feature>
<accession>A0AAJ0MJZ8</accession>
<evidence type="ECO:0000313" key="4">
    <source>
        <dbReference type="Proteomes" id="UP001275084"/>
    </source>
</evidence>
<dbReference type="InterPro" id="IPR019607">
    <property type="entry name" value="Putative_zinc-finger_domain"/>
</dbReference>
<dbReference type="PANTHER" id="PTHR21563:SF3">
    <property type="entry name" value="ZINC FINGER C3H1 DOMAIN-CONTAINING PROTEIN"/>
    <property type="match status" value="1"/>
</dbReference>